<dbReference type="Proteomes" id="UP000003645">
    <property type="component" value="Plasmid pLM1"/>
</dbReference>
<dbReference type="KEGG" id="lmu:LBLM1_11260"/>
<evidence type="ECO:0000313" key="2">
    <source>
        <dbReference type="Proteomes" id="UP000003645"/>
    </source>
</evidence>
<gene>
    <name evidence="1" type="ORF">LBLM1_11260</name>
</gene>
<geneLocation type="plasmid" evidence="1 2">
    <name>pLM1</name>
</geneLocation>
<dbReference type="AlphaFoldDB" id="A0A0D4CNC3"/>
<dbReference type="HOGENOM" id="CLU_2569534_0_0_9"/>
<proteinExistence type="predicted"/>
<evidence type="ECO:0000313" key="1">
    <source>
        <dbReference type="EMBL" id="AJT51598.1"/>
    </source>
</evidence>
<sequence length="81" mass="9367">MTVPEACDCMYTNNPVTIHVRTNAQSYRIVEVYPYMSNIMAKLMSCHVDYNGKAVDVNKNDIVIVGVDCLRRIRIEDYDNY</sequence>
<name>A0A0D4CNC3_LIMMU</name>
<dbReference type="RefSeq" id="WP_039946300.1">
    <property type="nucleotide sequence ID" value="NZ_CP011014.1"/>
</dbReference>
<organism evidence="1 2">
    <name type="scientific">Limosilactobacillus mucosae LM1</name>
    <dbReference type="NCBI Taxonomy" id="1130798"/>
    <lineage>
        <taxon>Bacteria</taxon>
        <taxon>Bacillati</taxon>
        <taxon>Bacillota</taxon>
        <taxon>Bacilli</taxon>
        <taxon>Lactobacillales</taxon>
        <taxon>Lactobacillaceae</taxon>
        <taxon>Limosilactobacillus</taxon>
    </lineage>
</organism>
<protein>
    <submittedName>
        <fullName evidence="1">Uncharacterized protein</fullName>
    </submittedName>
</protein>
<accession>A0A0D4CNC3</accession>
<reference evidence="1 2" key="1">
    <citation type="journal article" date="2012" name="J. Bacteriol.">
        <title>Genome sequence of Lactobacillus mucosae LM1, isolated from piglet feces.</title>
        <authorList>
            <person name="Lee J.H."/>
            <person name="Valeriano V.D."/>
            <person name="Shin Y.R."/>
            <person name="Chae J.P."/>
            <person name="Kim G.B."/>
            <person name="Ham J.S."/>
            <person name="Chun J."/>
            <person name="Kang D.K."/>
        </authorList>
    </citation>
    <scope>NUCLEOTIDE SEQUENCE [LARGE SCALE GENOMIC DNA]</scope>
    <source>
        <strain evidence="1 2">LM1</strain>
        <plasmid evidence="1">pLM1</plasmid>
    </source>
</reference>
<keyword evidence="1" id="KW-0614">Plasmid</keyword>
<dbReference type="EMBL" id="CP011014">
    <property type="protein sequence ID" value="AJT51598.1"/>
    <property type="molecule type" value="Genomic_DNA"/>
</dbReference>
<keyword evidence="2" id="KW-1185">Reference proteome</keyword>